<evidence type="ECO:0000313" key="24">
    <source>
        <dbReference type="Proteomes" id="UP000008672"/>
    </source>
</evidence>
<proteinExistence type="inferred from homology"/>
<dbReference type="EMBL" id="AFYH01043969">
    <property type="status" value="NOT_ANNOTATED_CDS"/>
    <property type="molecule type" value="Genomic_DNA"/>
</dbReference>
<dbReference type="GO" id="GO:0016404">
    <property type="term" value="F:15-hydroxyprostaglandin dehydrogenase (NAD+) activity"/>
    <property type="evidence" value="ECO:0007669"/>
    <property type="project" value="UniProtKB-EC"/>
</dbReference>
<dbReference type="PRINTS" id="PR00081">
    <property type="entry name" value="GDHRDH"/>
</dbReference>
<evidence type="ECO:0000256" key="3">
    <source>
        <dbReference type="ARBA" id="ARBA00023002"/>
    </source>
</evidence>
<dbReference type="EMBL" id="AFYH01043975">
    <property type="status" value="NOT_ANNOTATED_CDS"/>
    <property type="molecule type" value="Genomic_DNA"/>
</dbReference>
<keyword evidence="2" id="KW-0276">Fatty acid metabolism</keyword>
<reference evidence="23" key="3">
    <citation type="submission" date="2025-09" db="UniProtKB">
        <authorList>
            <consortium name="Ensembl"/>
        </authorList>
    </citation>
    <scope>IDENTIFICATION</scope>
</reference>
<evidence type="ECO:0000256" key="7">
    <source>
        <dbReference type="ARBA" id="ARBA00041812"/>
    </source>
</evidence>
<dbReference type="EMBL" id="AFYH01043970">
    <property type="status" value="NOT_ANNOTATED_CDS"/>
    <property type="molecule type" value="Genomic_DNA"/>
</dbReference>
<dbReference type="Pfam" id="PF00106">
    <property type="entry name" value="adh_short"/>
    <property type="match status" value="1"/>
</dbReference>
<comment type="catalytic activity">
    <reaction evidence="20">
        <text>resolvin D2 + NAD(+) = 16-oxoresolvin D2 + NADH + H(+)</text>
        <dbReference type="Rhea" id="RHEA:53588"/>
        <dbReference type="ChEBI" id="CHEBI:15378"/>
        <dbReference type="ChEBI" id="CHEBI:57540"/>
        <dbReference type="ChEBI" id="CHEBI:57945"/>
        <dbReference type="ChEBI" id="CHEBI:133367"/>
        <dbReference type="ChEBI" id="CHEBI:137498"/>
    </reaction>
    <physiologicalReaction direction="left-to-right" evidence="20">
        <dbReference type="Rhea" id="RHEA:53589"/>
    </physiologicalReaction>
</comment>
<name>M3XGZ5_LATCH</name>
<dbReference type="GO" id="GO:0005737">
    <property type="term" value="C:cytoplasm"/>
    <property type="evidence" value="ECO:0007669"/>
    <property type="project" value="TreeGrafter"/>
</dbReference>
<organism evidence="23 24">
    <name type="scientific">Latimeria chalumnae</name>
    <name type="common">Coelacanth</name>
    <dbReference type="NCBI Taxonomy" id="7897"/>
    <lineage>
        <taxon>Eukaryota</taxon>
        <taxon>Metazoa</taxon>
        <taxon>Chordata</taxon>
        <taxon>Craniata</taxon>
        <taxon>Vertebrata</taxon>
        <taxon>Euteleostomi</taxon>
        <taxon>Coelacanthiformes</taxon>
        <taxon>Coelacanthidae</taxon>
        <taxon>Latimeria</taxon>
    </lineage>
</organism>
<dbReference type="EMBL" id="AFYH01043976">
    <property type="status" value="NOT_ANNOTATED_CDS"/>
    <property type="molecule type" value="Genomic_DNA"/>
</dbReference>
<keyword evidence="24" id="KW-1185">Reference proteome</keyword>
<dbReference type="Ensembl" id="ENSLACT00000025040.1">
    <property type="protein sequence ID" value="ENSLACP00000022001.1"/>
    <property type="gene ID" value="ENSLACG00000022523.1"/>
</dbReference>
<dbReference type="GO" id="GO:0047034">
    <property type="term" value="F:15-hydroxyicosatetraenoate dehydrogenase activity"/>
    <property type="evidence" value="ECO:0007669"/>
    <property type="project" value="UniProtKB-EC"/>
</dbReference>
<comment type="catalytic activity">
    <reaction evidence="15">
        <text>resolvin D1 + NAD(+) = 17-oxoresolvin D1 + NADH + H(+)</text>
        <dbReference type="Rhea" id="RHEA:50128"/>
        <dbReference type="ChEBI" id="CHEBI:15378"/>
        <dbReference type="ChEBI" id="CHEBI:57540"/>
        <dbReference type="ChEBI" id="CHEBI:57945"/>
        <dbReference type="ChEBI" id="CHEBI:132079"/>
        <dbReference type="ChEBI" id="CHEBI:132081"/>
    </reaction>
    <physiologicalReaction direction="left-to-right" evidence="15">
        <dbReference type="Rhea" id="RHEA:50129"/>
    </physiologicalReaction>
</comment>
<dbReference type="SUPFAM" id="SSF51735">
    <property type="entry name" value="NAD(P)-binding Rossmann-fold domains"/>
    <property type="match status" value="1"/>
</dbReference>
<dbReference type="Gene3D" id="3.40.50.720">
    <property type="entry name" value="NAD(P)-binding Rossmann-like Domain"/>
    <property type="match status" value="1"/>
</dbReference>
<dbReference type="EMBL" id="AFYH01043972">
    <property type="status" value="NOT_ANNOTATED_CDS"/>
    <property type="molecule type" value="Genomic_DNA"/>
</dbReference>
<evidence type="ECO:0000256" key="18">
    <source>
        <dbReference type="ARBA" id="ARBA00048611"/>
    </source>
</evidence>
<comment type="function">
    <text evidence="9">Catalyzes the NAD-dependent dehydrogenation (oxidation) of a broad array of hydroxylated polyunsaturated fatty acids (mainly eicosanoids and docosanoids, including prostaglandins, lipoxins and resolvins), yielding their corresponding keto (oxo) metabolites. Decreases the levels of the pro-proliferative prostaglandins such as prostaglandin E2 (whose activity is increased in cancer because of an increase in the expression of cyclooxygenase 2) and generates oxo-fatty acid products that can profoundly influence cell function by abrogating pro-inflammatory cytokine expression. Converts resolvins E1, D1 and D2 to their oxo products, which represents a mode of resolvin inactivation. Resolvin E1 plays important roles during the resolution phase of acute inflammation, while resolvins D1 and D2 have a unique role in obesity-induced adipose inflammation.</text>
</comment>
<evidence type="ECO:0000256" key="12">
    <source>
        <dbReference type="ARBA" id="ARBA00048008"/>
    </source>
</evidence>
<keyword evidence="3" id="KW-0560">Oxidoreductase</keyword>
<dbReference type="HOGENOM" id="CLU_010194_2_16_1"/>
<evidence type="ECO:0000256" key="15">
    <source>
        <dbReference type="ARBA" id="ARBA00048170"/>
    </source>
</evidence>
<comment type="catalytic activity">
    <reaction evidence="18">
        <text>prostaglandin A1 + NAD(+) = 15-oxo-prostaglandin A1 + NADH + H(+)</text>
        <dbReference type="Rhea" id="RHEA:41263"/>
        <dbReference type="ChEBI" id="CHEBI:15378"/>
        <dbReference type="ChEBI" id="CHEBI:57398"/>
        <dbReference type="ChEBI" id="CHEBI:57540"/>
        <dbReference type="ChEBI" id="CHEBI:57945"/>
        <dbReference type="ChEBI" id="CHEBI:85072"/>
    </reaction>
    <physiologicalReaction direction="left-to-right" evidence="18">
        <dbReference type="Rhea" id="RHEA:41264"/>
    </physiologicalReaction>
</comment>
<dbReference type="eggNOG" id="KOG4169">
    <property type="taxonomic scope" value="Eukaryota"/>
</dbReference>
<dbReference type="InParanoid" id="M3XGZ5"/>
<dbReference type="EC" id="1.1.1.141" evidence="4"/>
<evidence type="ECO:0000256" key="22">
    <source>
        <dbReference type="ARBA" id="ARBA00049188"/>
    </source>
</evidence>
<evidence type="ECO:0000256" key="4">
    <source>
        <dbReference type="ARBA" id="ARBA00038968"/>
    </source>
</evidence>
<comment type="catalytic activity">
    <reaction evidence="12">
        <text>14-hydroxy-(4Z,7Z,10Z,12E,16Z,19Z)-docosahexaenoate + NAD(+) = 14-oxo-(4Z,7Z,10Z,12E,16Z,19Z)-docosahexaenoate + NADH + H(+)</text>
        <dbReference type="Rhea" id="RHEA:48952"/>
        <dbReference type="ChEBI" id="CHEBI:15378"/>
        <dbReference type="ChEBI" id="CHEBI:57540"/>
        <dbReference type="ChEBI" id="CHEBI:57945"/>
        <dbReference type="ChEBI" id="CHEBI:90866"/>
        <dbReference type="ChEBI" id="CHEBI:90867"/>
    </reaction>
    <physiologicalReaction direction="left-to-right" evidence="12">
        <dbReference type="Rhea" id="RHEA:48953"/>
    </physiologicalReaction>
</comment>
<dbReference type="OMA" id="ELMIDIN"/>
<evidence type="ECO:0000256" key="10">
    <source>
        <dbReference type="ARBA" id="ARBA00047325"/>
    </source>
</evidence>
<evidence type="ECO:0000256" key="9">
    <source>
        <dbReference type="ARBA" id="ARBA00045705"/>
    </source>
</evidence>
<dbReference type="STRING" id="7897.ENSLACP00000022001"/>
<evidence type="ECO:0000256" key="17">
    <source>
        <dbReference type="ARBA" id="ARBA00048535"/>
    </source>
</evidence>
<dbReference type="PANTHER" id="PTHR44229">
    <property type="entry name" value="15-HYDROXYPROSTAGLANDIN DEHYDROGENASE [NAD(+)]"/>
    <property type="match status" value="1"/>
</dbReference>
<sequence length="165" mass="18197">MSRACGGNGGVIINVSSMAGLMPAPQQPVYTATKCGVIGFTRAMAETSKRENYGVRINTMCPAFVNTPILKTIDEEENMGKYFKDRDAIRKMMSNFGILEPAAVADGLMKIIEDETLNGAVMKITKTKGIHFEDYATGYLQEVQEVVMRKDPEEANEEVTESRKC</sequence>
<dbReference type="InterPro" id="IPR002347">
    <property type="entry name" value="SDR_fam"/>
</dbReference>
<comment type="catalytic activity">
    <reaction evidence="19">
        <text>prostaglandin E2 + NAD(+) = 15-oxoprostaglandin E2 + NADH + H(+)</text>
        <dbReference type="Rhea" id="RHEA:11876"/>
        <dbReference type="ChEBI" id="CHEBI:15378"/>
        <dbReference type="ChEBI" id="CHEBI:57400"/>
        <dbReference type="ChEBI" id="CHEBI:57540"/>
        <dbReference type="ChEBI" id="CHEBI:57945"/>
        <dbReference type="ChEBI" id="CHEBI:606564"/>
        <dbReference type="EC" id="1.1.1.141"/>
    </reaction>
    <physiologicalReaction direction="left-to-right" evidence="19">
        <dbReference type="Rhea" id="RHEA:11877"/>
    </physiologicalReaction>
</comment>
<dbReference type="AlphaFoldDB" id="M3XGZ5"/>
<dbReference type="EMBL" id="AFYH01043978">
    <property type="status" value="NOT_ANNOTATED_CDS"/>
    <property type="molecule type" value="Genomic_DNA"/>
</dbReference>
<dbReference type="EMBL" id="AFYH01043977">
    <property type="status" value="NOT_ANNOTATED_CDS"/>
    <property type="molecule type" value="Genomic_DNA"/>
</dbReference>
<evidence type="ECO:0000256" key="8">
    <source>
        <dbReference type="ARBA" id="ARBA00042026"/>
    </source>
</evidence>
<dbReference type="EMBL" id="AFYH01043974">
    <property type="status" value="NOT_ANNOTATED_CDS"/>
    <property type="molecule type" value="Genomic_DNA"/>
</dbReference>
<evidence type="ECO:0000256" key="1">
    <source>
        <dbReference type="ARBA" id="ARBA00006484"/>
    </source>
</evidence>
<accession>M3XGZ5</accession>
<dbReference type="Proteomes" id="UP000008672">
    <property type="component" value="Unassembled WGS sequence"/>
</dbReference>
<dbReference type="PANTHER" id="PTHR44229:SF4">
    <property type="entry name" value="15-HYDROXYPROSTAGLANDIN DEHYDROGENASE [NAD(+)]"/>
    <property type="match status" value="1"/>
</dbReference>
<evidence type="ECO:0000256" key="6">
    <source>
        <dbReference type="ARBA" id="ARBA00040276"/>
    </source>
</evidence>
<dbReference type="EMBL" id="AFYH01043973">
    <property type="status" value="NOT_ANNOTATED_CDS"/>
    <property type="molecule type" value="Genomic_DNA"/>
</dbReference>
<keyword evidence="2" id="KW-0443">Lipid metabolism</keyword>
<comment type="catalytic activity">
    <reaction evidence="10">
        <text>prostaglandin E1 + NAD(+) = 15-oxoprostaglandin E1 + NADH + H(+)</text>
        <dbReference type="Rhea" id="RHEA:16477"/>
        <dbReference type="ChEBI" id="CHEBI:15378"/>
        <dbReference type="ChEBI" id="CHEBI:57397"/>
        <dbReference type="ChEBI" id="CHEBI:57401"/>
        <dbReference type="ChEBI" id="CHEBI:57540"/>
        <dbReference type="ChEBI" id="CHEBI:57945"/>
    </reaction>
    <physiologicalReaction direction="left-to-right" evidence="10">
        <dbReference type="Rhea" id="RHEA:16478"/>
    </physiologicalReaction>
</comment>
<dbReference type="InterPro" id="IPR036291">
    <property type="entry name" value="NAD(P)-bd_dom_sf"/>
</dbReference>
<comment type="catalytic activity">
    <reaction evidence="11">
        <text>resolvin D1 + NAD(+) = 8-oxoresolvin D1 + NADH + H(+)</text>
        <dbReference type="Rhea" id="RHEA:50124"/>
        <dbReference type="ChEBI" id="CHEBI:15378"/>
        <dbReference type="ChEBI" id="CHEBI:57540"/>
        <dbReference type="ChEBI" id="CHEBI:57945"/>
        <dbReference type="ChEBI" id="CHEBI:132079"/>
        <dbReference type="ChEBI" id="CHEBI:132080"/>
    </reaction>
    <physiologicalReaction direction="left-to-right" evidence="11">
        <dbReference type="Rhea" id="RHEA:50125"/>
    </physiologicalReaction>
</comment>
<dbReference type="GO" id="GO:0006693">
    <property type="term" value="P:prostaglandin metabolic process"/>
    <property type="evidence" value="ECO:0007669"/>
    <property type="project" value="UniProtKB-KW"/>
</dbReference>
<comment type="catalytic activity">
    <reaction evidence="22">
        <text>resolvin E1 + NAD(+) = 18-oxo-resolvin E1 + NADH + H(+)</text>
        <dbReference type="Rhea" id="RHEA:49244"/>
        <dbReference type="ChEBI" id="CHEBI:15378"/>
        <dbReference type="ChEBI" id="CHEBI:57540"/>
        <dbReference type="ChEBI" id="CHEBI:57945"/>
        <dbReference type="ChEBI" id="CHEBI:91000"/>
        <dbReference type="ChEBI" id="CHEBI:91001"/>
    </reaction>
    <physiologicalReaction direction="left-to-right" evidence="22">
        <dbReference type="Rhea" id="RHEA:49245"/>
    </physiologicalReaction>
</comment>
<evidence type="ECO:0000256" key="5">
    <source>
        <dbReference type="ARBA" id="ARBA00039060"/>
    </source>
</evidence>
<reference evidence="23" key="2">
    <citation type="submission" date="2025-08" db="UniProtKB">
        <authorList>
            <consortium name="Ensembl"/>
        </authorList>
    </citation>
    <scope>IDENTIFICATION</scope>
</reference>
<evidence type="ECO:0000256" key="11">
    <source>
        <dbReference type="ARBA" id="ARBA00047672"/>
    </source>
</evidence>
<evidence type="ECO:0000256" key="14">
    <source>
        <dbReference type="ARBA" id="ARBA00048144"/>
    </source>
</evidence>
<dbReference type="EC" id="1.1.1.232" evidence="5"/>
<comment type="catalytic activity">
    <reaction evidence="17">
        <text>lipoxin A4 + NAD(+) = 15-oxo-(5S,6R)-dihydroxy-(7E,9E,11Z,13E)-eicosatetraenoate + NADH + H(+)</text>
        <dbReference type="Rhea" id="RHEA:41572"/>
        <dbReference type="ChEBI" id="CHEBI:15378"/>
        <dbReference type="ChEBI" id="CHEBI:57540"/>
        <dbReference type="ChEBI" id="CHEBI:57945"/>
        <dbReference type="ChEBI" id="CHEBI:67026"/>
        <dbReference type="ChEBI" id="CHEBI:78311"/>
    </reaction>
    <physiologicalReaction direction="left-to-right" evidence="17">
        <dbReference type="Rhea" id="RHEA:41573"/>
    </physiologicalReaction>
</comment>
<gene>
    <name evidence="23" type="primary">HPGD</name>
</gene>
<comment type="catalytic activity">
    <reaction evidence="16">
        <text>resolvin D2 + NAD(+) = 7-oxoresolvin D2 + NADH + H(+)</text>
        <dbReference type="Rhea" id="RHEA:53584"/>
        <dbReference type="ChEBI" id="CHEBI:15378"/>
        <dbReference type="ChEBI" id="CHEBI:57540"/>
        <dbReference type="ChEBI" id="CHEBI:57945"/>
        <dbReference type="ChEBI" id="CHEBI:133367"/>
        <dbReference type="ChEBI" id="CHEBI:137497"/>
    </reaction>
    <physiologicalReaction direction="left-to-right" evidence="16">
        <dbReference type="Rhea" id="RHEA:53585"/>
    </physiologicalReaction>
</comment>
<dbReference type="GeneTree" id="ENSGT00940000154593"/>
<comment type="catalytic activity">
    <reaction evidence="21">
        <text>(15S)-hydroxy-(5Z,8Z,11Z,13E)-eicosatetraenoate + NAD(+) = 15-oxo-(5Z,8Z,11Z,13E)-eicosatetraenoate + NADH + H(+)</text>
        <dbReference type="Rhea" id="RHEA:23260"/>
        <dbReference type="ChEBI" id="CHEBI:15378"/>
        <dbReference type="ChEBI" id="CHEBI:57409"/>
        <dbReference type="ChEBI" id="CHEBI:57410"/>
        <dbReference type="ChEBI" id="CHEBI:57540"/>
        <dbReference type="ChEBI" id="CHEBI:57945"/>
        <dbReference type="EC" id="1.1.1.232"/>
    </reaction>
    <physiologicalReaction direction="left-to-right" evidence="21">
        <dbReference type="Rhea" id="RHEA:23261"/>
    </physiologicalReaction>
</comment>
<comment type="similarity">
    <text evidence="1">Belongs to the short-chain dehydrogenases/reductases (SDR) family.</text>
</comment>
<evidence type="ECO:0000256" key="2">
    <source>
        <dbReference type="ARBA" id="ARBA00022501"/>
    </source>
</evidence>
<protein>
    <recommendedName>
        <fullName evidence="6">15-hydroxyprostaglandin dehydrogenase [NAD(+)]</fullName>
        <ecNumber evidence="4">1.1.1.141</ecNumber>
        <ecNumber evidence="5">1.1.1.232</ecNumber>
    </recommendedName>
    <alternativeName>
        <fullName evidence="8">Eicosanoid/docosanoid dehydrogenase [NAD(+)]</fullName>
    </alternativeName>
    <alternativeName>
        <fullName evidence="7">Prostaglandin dehydrogenase 1</fullName>
    </alternativeName>
</protein>
<keyword evidence="2" id="KW-0644">Prostaglandin metabolism</keyword>
<comment type="catalytic activity">
    <reaction evidence="13">
        <text>15-oxo-(5S,6R)-dihydroxy-(7E,9E,11Z)-eicosatrienoate + NADH + H(+) = (5S,6R,15S)-trihydroxy-(7E,9E,11Z)-eicosatrienoate + NAD(+)</text>
        <dbReference type="Rhea" id="RHEA:41596"/>
        <dbReference type="ChEBI" id="CHEBI:15378"/>
        <dbReference type="ChEBI" id="CHEBI:57540"/>
        <dbReference type="ChEBI" id="CHEBI:57945"/>
        <dbReference type="ChEBI" id="CHEBI:78325"/>
        <dbReference type="ChEBI" id="CHEBI:78329"/>
    </reaction>
    <physiologicalReaction direction="left-to-right" evidence="13">
        <dbReference type="Rhea" id="RHEA:41597"/>
    </physiologicalReaction>
</comment>
<evidence type="ECO:0000313" key="23">
    <source>
        <dbReference type="Ensembl" id="ENSLACP00000022001.1"/>
    </source>
</evidence>
<evidence type="ECO:0000256" key="21">
    <source>
        <dbReference type="ARBA" id="ARBA00049151"/>
    </source>
</evidence>
<evidence type="ECO:0000256" key="13">
    <source>
        <dbReference type="ARBA" id="ARBA00048140"/>
    </source>
</evidence>
<reference evidence="24" key="1">
    <citation type="submission" date="2011-08" db="EMBL/GenBank/DDBJ databases">
        <title>The draft genome of Latimeria chalumnae.</title>
        <authorList>
            <person name="Di Palma F."/>
            <person name="Alfoldi J."/>
            <person name="Johnson J."/>
            <person name="Berlin A."/>
            <person name="Gnerre S."/>
            <person name="Jaffe D."/>
            <person name="MacCallum I."/>
            <person name="Young S."/>
            <person name="Walker B.J."/>
            <person name="Lander E."/>
            <person name="Lindblad-Toh K."/>
        </authorList>
    </citation>
    <scope>NUCLEOTIDE SEQUENCE [LARGE SCALE GENOMIC DNA]</scope>
    <source>
        <strain evidence="24">Wild caught</strain>
    </source>
</reference>
<comment type="catalytic activity">
    <reaction evidence="14">
        <text>(11R)-hydroxy-(5Z,8Z,12E,14Z)-eicosatetraenoate + NAD(+) = 11-oxo-(5Z,8Z,12E,14Z)-eicosatetraenoate + NADH + H(+)</text>
        <dbReference type="Rhea" id="RHEA:48640"/>
        <dbReference type="ChEBI" id="CHEBI:15378"/>
        <dbReference type="ChEBI" id="CHEBI:57540"/>
        <dbReference type="ChEBI" id="CHEBI:57945"/>
        <dbReference type="ChEBI" id="CHEBI:78836"/>
        <dbReference type="ChEBI" id="CHEBI:90697"/>
    </reaction>
    <physiologicalReaction direction="left-to-right" evidence="14">
        <dbReference type="Rhea" id="RHEA:48641"/>
    </physiologicalReaction>
</comment>
<dbReference type="EMBL" id="AFYH01043971">
    <property type="status" value="NOT_ANNOTATED_CDS"/>
    <property type="molecule type" value="Genomic_DNA"/>
</dbReference>
<evidence type="ECO:0000256" key="19">
    <source>
        <dbReference type="ARBA" id="ARBA00048739"/>
    </source>
</evidence>
<dbReference type="PRINTS" id="PR00080">
    <property type="entry name" value="SDRFAMILY"/>
</dbReference>
<evidence type="ECO:0000256" key="16">
    <source>
        <dbReference type="ARBA" id="ARBA00048393"/>
    </source>
</evidence>
<evidence type="ECO:0000256" key="20">
    <source>
        <dbReference type="ARBA" id="ARBA00048921"/>
    </source>
</evidence>